<sequence length="93" mass="10616">MRKCPGIVIDPPAISNEDDGDGERDILCTLCFKTENAEIRMDLSPIRKRKSAIDFRWDIDDPDNTSSQFVKGLARDLKFKVVRFKCGRKLDPS</sequence>
<name>A0AAV4XZF4_CAEEX</name>
<accession>A0AAV4XZF4</accession>
<evidence type="ECO:0000256" key="1">
    <source>
        <dbReference type="SAM" id="MobiDB-lite"/>
    </source>
</evidence>
<organism evidence="2 3">
    <name type="scientific">Caerostris extrusa</name>
    <name type="common">Bark spider</name>
    <name type="synonym">Caerostris bankana</name>
    <dbReference type="NCBI Taxonomy" id="172846"/>
    <lineage>
        <taxon>Eukaryota</taxon>
        <taxon>Metazoa</taxon>
        <taxon>Ecdysozoa</taxon>
        <taxon>Arthropoda</taxon>
        <taxon>Chelicerata</taxon>
        <taxon>Arachnida</taxon>
        <taxon>Araneae</taxon>
        <taxon>Araneomorphae</taxon>
        <taxon>Entelegynae</taxon>
        <taxon>Araneoidea</taxon>
        <taxon>Araneidae</taxon>
        <taxon>Caerostris</taxon>
    </lineage>
</organism>
<feature type="region of interest" description="Disordered" evidence="1">
    <location>
        <begin position="1"/>
        <end position="20"/>
    </location>
</feature>
<protein>
    <submittedName>
        <fullName evidence="2">Uncharacterized protein</fullName>
    </submittedName>
</protein>
<keyword evidence="3" id="KW-1185">Reference proteome</keyword>
<dbReference type="EMBL" id="BPLR01018521">
    <property type="protein sequence ID" value="GIZ00233.1"/>
    <property type="molecule type" value="Genomic_DNA"/>
</dbReference>
<comment type="caution">
    <text evidence="2">The sequence shown here is derived from an EMBL/GenBank/DDBJ whole genome shotgun (WGS) entry which is preliminary data.</text>
</comment>
<evidence type="ECO:0000313" key="2">
    <source>
        <dbReference type="EMBL" id="GIZ00233.1"/>
    </source>
</evidence>
<dbReference type="AlphaFoldDB" id="A0AAV4XZF4"/>
<gene>
    <name evidence="2" type="ORF">CEXT_433981</name>
</gene>
<reference evidence="2 3" key="1">
    <citation type="submission" date="2021-06" db="EMBL/GenBank/DDBJ databases">
        <title>Caerostris extrusa draft genome.</title>
        <authorList>
            <person name="Kono N."/>
            <person name="Arakawa K."/>
        </authorList>
    </citation>
    <scope>NUCLEOTIDE SEQUENCE [LARGE SCALE GENOMIC DNA]</scope>
</reference>
<dbReference type="Proteomes" id="UP001054945">
    <property type="component" value="Unassembled WGS sequence"/>
</dbReference>
<evidence type="ECO:0000313" key="3">
    <source>
        <dbReference type="Proteomes" id="UP001054945"/>
    </source>
</evidence>
<proteinExistence type="predicted"/>